<dbReference type="SUPFAM" id="SSF53098">
    <property type="entry name" value="Ribonuclease H-like"/>
    <property type="match status" value="1"/>
</dbReference>
<comment type="catalytic activity">
    <reaction evidence="1">
        <text>Endonucleolytic cleavage to 5'-phosphomonoester.</text>
        <dbReference type="EC" id="3.1.26.4"/>
    </reaction>
</comment>
<keyword evidence="6" id="KW-0479">Metal-binding</keyword>
<evidence type="ECO:0000256" key="2">
    <source>
        <dbReference type="ARBA" id="ARBA00001946"/>
    </source>
</evidence>
<dbReference type="GO" id="GO:0046872">
    <property type="term" value="F:metal ion binding"/>
    <property type="evidence" value="ECO:0007669"/>
    <property type="project" value="UniProtKB-KW"/>
</dbReference>
<dbReference type="AlphaFoldDB" id="A0A9J6FN55"/>
<dbReference type="Pfam" id="PF00075">
    <property type="entry name" value="RNase_H"/>
    <property type="match status" value="1"/>
</dbReference>
<keyword evidence="9" id="KW-0460">Magnesium</keyword>
<dbReference type="SUPFAM" id="SSF55658">
    <property type="entry name" value="L9 N-domain-like"/>
    <property type="match status" value="1"/>
</dbReference>
<keyword evidence="12" id="KW-1185">Reference proteome</keyword>
<evidence type="ECO:0000313" key="11">
    <source>
        <dbReference type="EMBL" id="KAH9363697.1"/>
    </source>
</evidence>
<evidence type="ECO:0000256" key="3">
    <source>
        <dbReference type="ARBA" id="ARBA00005300"/>
    </source>
</evidence>
<dbReference type="Proteomes" id="UP000821853">
    <property type="component" value="Chromosome 10"/>
</dbReference>
<comment type="similarity">
    <text evidence="3">Belongs to the RNase H family.</text>
</comment>
<dbReference type="FunFam" id="3.40.970.10:FF:000001">
    <property type="entry name" value="Ribonuclease H1"/>
    <property type="match status" value="1"/>
</dbReference>
<dbReference type="Gene3D" id="3.40.970.10">
    <property type="entry name" value="Ribonuclease H1, N-terminal domain"/>
    <property type="match status" value="1"/>
</dbReference>
<evidence type="ECO:0000259" key="10">
    <source>
        <dbReference type="PROSITE" id="PS50879"/>
    </source>
</evidence>
<keyword evidence="7" id="KW-0255">Endonuclease</keyword>
<dbReference type="GO" id="GO:0003676">
    <property type="term" value="F:nucleic acid binding"/>
    <property type="evidence" value="ECO:0007669"/>
    <property type="project" value="InterPro"/>
</dbReference>
<dbReference type="PROSITE" id="PS50879">
    <property type="entry name" value="RNASE_H_1"/>
    <property type="match status" value="1"/>
</dbReference>
<evidence type="ECO:0000256" key="6">
    <source>
        <dbReference type="ARBA" id="ARBA00022723"/>
    </source>
</evidence>
<evidence type="ECO:0000256" key="4">
    <source>
        <dbReference type="ARBA" id="ARBA00012180"/>
    </source>
</evidence>
<name>A0A9J6FN55_HAELO</name>
<dbReference type="OrthoDB" id="407198at2759"/>
<dbReference type="OMA" id="ELWYGLY"/>
<dbReference type="InterPro" id="IPR036397">
    <property type="entry name" value="RNaseH_sf"/>
</dbReference>
<dbReference type="GO" id="GO:0043137">
    <property type="term" value="P:DNA replication, removal of RNA primer"/>
    <property type="evidence" value="ECO:0007669"/>
    <property type="project" value="TreeGrafter"/>
</dbReference>
<evidence type="ECO:0000256" key="7">
    <source>
        <dbReference type="ARBA" id="ARBA00022759"/>
    </source>
</evidence>
<organism evidence="11 12">
    <name type="scientific">Haemaphysalis longicornis</name>
    <name type="common">Bush tick</name>
    <dbReference type="NCBI Taxonomy" id="44386"/>
    <lineage>
        <taxon>Eukaryota</taxon>
        <taxon>Metazoa</taxon>
        <taxon>Ecdysozoa</taxon>
        <taxon>Arthropoda</taxon>
        <taxon>Chelicerata</taxon>
        <taxon>Arachnida</taxon>
        <taxon>Acari</taxon>
        <taxon>Parasitiformes</taxon>
        <taxon>Ixodida</taxon>
        <taxon>Ixodoidea</taxon>
        <taxon>Ixodidae</taxon>
        <taxon>Haemaphysalinae</taxon>
        <taxon>Haemaphysalis</taxon>
    </lineage>
</organism>
<comment type="cofactor">
    <cofactor evidence="2">
        <name>Mg(2+)</name>
        <dbReference type="ChEBI" id="CHEBI:18420"/>
    </cofactor>
</comment>
<evidence type="ECO:0000256" key="8">
    <source>
        <dbReference type="ARBA" id="ARBA00022801"/>
    </source>
</evidence>
<dbReference type="Gene3D" id="3.30.420.10">
    <property type="entry name" value="Ribonuclease H-like superfamily/Ribonuclease H"/>
    <property type="match status" value="1"/>
</dbReference>
<gene>
    <name evidence="11" type="ORF">HPB48_002024</name>
</gene>
<comment type="caution">
    <text evidence="11">The sequence shown here is derived from an EMBL/GenBank/DDBJ whole genome shotgun (WGS) entry which is preliminary data.</text>
</comment>
<dbReference type="InterPro" id="IPR037056">
    <property type="entry name" value="RNase_H1_N_sf"/>
</dbReference>
<dbReference type="InterPro" id="IPR050092">
    <property type="entry name" value="RNase_H"/>
</dbReference>
<dbReference type="InterPro" id="IPR002156">
    <property type="entry name" value="RNaseH_domain"/>
</dbReference>
<dbReference type="InterPro" id="IPR011320">
    <property type="entry name" value="RNase_H1_N"/>
</dbReference>
<dbReference type="Pfam" id="PF01693">
    <property type="entry name" value="Cauli_VI"/>
    <property type="match status" value="1"/>
</dbReference>
<dbReference type="InterPro" id="IPR012337">
    <property type="entry name" value="RNaseH-like_sf"/>
</dbReference>
<accession>A0A9J6FN55</accession>
<proteinExistence type="inferred from homology"/>
<evidence type="ECO:0000256" key="5">
    <source>
        <dbReference type="ARBA" id="ARBA00022722"/>
    </source>
</evidence>
<dbReference type="PANTHER" id="PTHR10642:SF26">
    <property type="entry name" value="RIBONUCLEASE H1"/>
    <property type="match status" value="1"/>
</dbReference>
<dbReference type="EC" id="3.1.26.4" evidence="4"/>
<dbReference type="GO" id="GO:0004523">
    <property type="term" value="F:RNA-DNA hybrid ribonuclease activity"/>
    <property type="evidence" value="ECO:0007669"/>
    <property type="project" value="UniProtKB-EC"/>
</dbReference>
<dbReference type="InterPro" id="IPR009027">
    <property type="entry name" value="Ribosomal_bL9/RNase_H1_N"/>
</dbReference>
<protein>
    <recommendedName>
        <fullName evidence="4">ribonuclease H</fullName>
        <ecNumber evidence="4">3.1.26.4</ecNumber>
    </recommendedName>
</protein>
<evidence type="ECO:0000256" key="9">
    <source>
        <dbReference type="ARBA" id="ARBA00022842"/>
    </source>
</evidence>
<dbReference type="CDD" id="cd09280">
    <property type="entry name" value="RNase_HI_eukaryote_like"/>
    <property type="match status" value="1"/>
</dbReference>
<evidence type="ECO:0000256" key="1">
    <source>
        <dbReference type="ARBA" id="ARBA00000077"/>
    </source>
</evidence>
<feature type="domain" description="RNase H type-1" evidence="10">
    <location>
        <begin position="119"/>
        <end position="273"/>
    </location>
</feature>
<evidence type="ECO:0000313" key="12">
    <source>
        <dbReference type="Proteomes" id="UP000821853"/>
    </source>
</evidence>
<dbReference type="PANTHER" id="PTHR10642">
    <property type="entry name" value="RIBONUCLEASE H1"/>
    <property type="match status" value="1"/>
</dbReference>
<keyword evidence="8" id="KW-0378">Hydrolase</keyword>
<keyword evidence="5" id="KW-0540">Nuclease</keyword>
<reference evidence="11 12" key="1">
    <citation type="journal article" date="2020" name="Cell">
        <title>Large-Scale Comparative Analyses of Tick Genomes Elucidate Their Genetic Diversity and Vector Capacities.</title>
        <authorList>
            <consortium name="Tick Genome and Microbiome Consortium (TIGMIC)"/>
            <person name="Jia N."/>
            <person name="Wang J."/>
            <person name="Shi W."/>
            <person name="Du L."/>
            <person name="Sun Y."/>
            <person name="Zhan W."/>
            <person name="Jiang J.F."/>
            <person name="Wang Q."/>
            <person name="Zhang B."/>
            <person name="Ji P."/>
            <person name="Bell-Sakyi L."/>
            <person name="Cui X.M."/>
            <person name="Yuan T.T."/>
            <person name="Jiang B.G."/>
            <person name="Yang W.F."/>
            <person name="Lam T.T."/>
            <person name="Chang Q.C."/>
            <person name="Ding S.J."/>
            <person name="Wang X.J."/>
            <person name="Zhu J.G."/>
            <person name="Ruan X.D."/>
            <person name="Zhao L."/>
            <person name="Wei J.T."/>
            <person name="Ye R.Z."/>
            <person name="Que T.C."/>
            <person name="Du C.H."/>
            <person name="Zhou Y.H."/>
            <person name="Cheng J.X."/>
            <person name="Dai P.F."/>
            <person name="Guo W.B."/>
            <person name="Han X.H."/>
            <person name="Huang E.J."/>
            <person name="Li L.F."/>
            <person name="Wei W."/>
            <person name="Gao Y.C."/>
            <person name="Liu J.Z."/>
            <person name="Shao H.Z."/>
            <person name="Wang X."/>
            <person name="Wang C.C."/>
            <person name="Yang T.C."/>
            <person name="Huo Q.B."/>
            <person name="Li W."/>
            <person name="Chen H.Y."/>
            <person name="Chen S.E."/>
            <person name="Zhou L.G."/>
            <person name="Ni X.B."/>
            <person name="Tian J.H."/>
            <person name="Sheng Y."/>
            <person name="Liu T."/>
            <person name="Pan Y.S."/>
            <person name="Xia L.Y."/>
            <person name="Li J."/>
            <person name="Zhao F."/>
            <person name="Cao W.C."/>
        </authorList>
    </citation>
    <scope>NUCLEOTIDE SEQUENCE [LARGE SCALE GENOMIC DNA]</scope>
    <source>
        <strain evidence="11">HaeL-2018</strain>
    </source>
</reference>
<sequence length="286" mass="31728">MVLRRLLALALDLMPKKGQFYYAVRNGRQKGVFLTWPECESQVKGYPRPIYKKFSTEQEAWAFVNNDPAGEVTIGSGSFGVSCHSVGKSLQGRKRKNDARDEPTEVGKVQRFCPDASEPSDMLHVYTDGACSNNGGLHGTPKAAIGVYWGPNHPMNVSERLAGRQTNNRAEIHAAIRAMQQARNVGSRNLTIYTDSSFLINSVTKWMNGWIKKGWKLSDGQAVKNKEDFLELLKAAEGLRIKWVSAETFARWLPGRLAPAGQDCPQVHVPVASTCRGLQPTTMTYT</sequence>
<dbReference type="VEuPathDB" id="VectorBase:HLOH_064319"/>
<dbReference type="EMBL" id="JABSTR010000002">
    <property type="protein sequence ID" value="KAH9363697.1"/>
    <property type="molecule type" value="Genomic_DNA"/>
</dbReference>